<dbReference type="PANTHER" id="PTHR33223:SF11">
    <property type="entry name" value="ELEMENT PROTEIN, PUTATIVE-RELATED"/>
    <property type="match status" value="1"/>
</dbReference>
<feature type="region of interest" description="Disordered" evidence="1">
    <location>
        <begin position="323"/>
        <end position="375"/>
    </location>
</feature>
<dbReference type="EMBL" id="CACVBM020001463">
    <property type="protein sequence ID" value="CAA7051084.1"/>
    <property type="molecule type" value="Genomic_DNA"/>
</dbReference>
<dbReference type="InterPro" id="IPR005162">
    <property type="entry name" value="Retrotrans_gag_dom"/>
</dbReference>
<dbReference type="Pfam" id="PF03732">
    <property type="entry name" value="Retrotrans_gag"/>
    <property type="match status" value="1"/>
</dbReference>
<dbReference type="AlphaFoldDB" id="A0A6D2KPS6"/>
<organism evidence="3 4">
    <name type="scientific">Microthlaspi erraticum</name>
    <dbReference type="NCBI Taxonomy" id="1685480"/>
    <lineage>
        <taxon>Eukaryota</taxon>
        <taxon>Viridiplantae</taxon>
        <taxon>Streptophyta</taxon>
        <taxon>Embryophyta</taxon>
        <taxon>Tracheophyta</taxon>
        <taxon>Spermatophyta</taxon>
        <taxon>Magnoliopsida</taxon>
        <taxon>eudicotyledons</taxon>
        <taxon>Gunneridae</taxon>
        <taxon>Pentapetalae</taxon>
        <taxon>rosids</taxon>
        <taxon>malvids</taxon>
        <taxon>Brassicales</taxon>
        <taxon>Brassicaceae</taxon>
        <taxon>Coluteocarpeae</taxon>
        <taxon>Microthlaspi</taxon>
    </lineage>
</organism>
<evidence type="ECO:0000259" key="2">
    <source>
        <dbReference type="Pfam" id="PF03732"/>
    </source>
</evidence>
<evidence type="ECO:0000313" key="4">
    <source>
        <dbReference type="Proteomes" id="UP000467841"/>
    </source>
</evidence>
<dbReference type="PANTHER" id="PTHR33223">
    <property type="entry name" value="CCHC-TYPE DOMAIN-CONTAINING PROTEIN"/>
    <property type="match status" value="1"/>
</dbReference>
<dbReference type="OrthoDB" id="691543at2759"/>
<gene>
    <name evidence="3" type="ORF">MERR_LOCUS38319</name>
</gene>
<name>A0A6D2KPS6_9BRAS</name>
<keyword evidence="4" id="KW-1185">Reference proteome</keyword>
<reference evidence="3" key="1">
    <citation type="submission" date="2020-01" db="EMBL/GenBank/DDBJ databases">
        <authorList>
            <person name="Mishra B."/>
        </authorList>
    </citation>
    <scope>NUCLEOTIDE SEQUENCE [LARGE SCALE GENOMIC DNA]</scope>
</reference>
<proteinExistence type="predicted"/>
<feature type="compositionally biased region" description="Pro residues" evidence="1">
    <location>
        <begin position="362"/>
        <end position="373"/>
    </location>
</feature>
<feature type="domain" description="Retrotransposon gag" evidence="2">
    <location>
        <begin position="37"/>
        <end position="128"/>
    </location>
</feature>
<accession>A0A6D2KPS6</accession>
<sequence length="473" mass="53933">MFHGLPSEDPIDHLDEFDRLCDLTKINGVSEDAIKLRLFPMSLADKAHQWEKSLPHGTITTWDECKKAFLAKFFSTGRTAKLRGEISSFIQRNNETFAEAWERFKGYTSQCPHHGFNNESLLSTLYRGCLPRYREMLDTASNGNFLNQDVDDGWQLVENMAISTECYGEHYESTDGARPHSIELDAQMRKDMLALNSKLDKLILAQFPAKHVNYVSEQTLVKDQEGEETTQEVCYIQNRQGSYRNPQQGRYNNYQAPWPHHNKVPQGFNTRTTHTQPTHDWDMKEMLQQLLQGQAKGSLEMNNKLVEIHSKLESLTSRVQIIESSSASSSSPQEARSSQKRADKANSSQPAKPVAKKKDTPAGPPPYKPPLPFPGRFKKQLLEAHKAKFDELMRQLELKLPFIDALMLIPPYQKFLKDAVQQRTREAQGMVVLTRECSAIIQRKVISDKKEDPGSFTLPCMLDPYLSKTVSAI</sequence>
<dbReference type="Proteomes" id="UP000467841">
    <property type="component" value="Unassembled WGS sequence"/>
</dbReference>
<protein>
    <recommendedName>
        <fullName evidence="2">Retrotransposon gag domain-containing protein</fullName>
    </recommendedName>
</protein>
<evidence type="ECO:0000313" key="3">
    <source>
        <dbReference type="EMBL" id="CAA7051084.1"/>
    </source>
</evidence>
<comment type="caution">
    <text evidence="3">The sequence shown here is derived from an EMBL/GenBank/DDBJ whole genome shotgun (WGS) entry which is preliminary data.</text>
</comment>
<feature type="compositionally biased region" description="Low complexity" evidence="1">
    <location>
        <begin position="323"/>
        <end position="336"/>
    </location>
</feature>
<evidence type="ECO:0000256" key="1">
    <source>
        <dbReference type="SAM" id="MobiDB-lite"/>
    </source>
</evidence>